<gene>
    <name evidence="3" type="ORF">UFOPK3004_00314</name>
</gene>
<dbReference type="Gene3D" id="1.10.10.60">
    <property type="entry name" value="Homeodomain-like"/>
    <property type="match status" value="1"/>
</dbReference>
<dbReference type="InterPro" id="IPR050624">
    <property type="entry name" value="HTH-type_Tx_Regulator"/>
</dbReference>
<proteinExistence type="predicted"/>
<feature type="domain" description="HTH tetR-type" evidence="2">
    <location>
        <begin position="9"/>
        <end position="69"/>
    </location>
</feature>
<protein>
    <submittedName>
        <fullName evidence="3">Unannotated protein</fullName>
    </submittedName>
</protein>
<dbReference type="SUPFAM" id="SSF48498">
    <property type="entry name" value="Tetracyclin repressor-like, C-terminal domain"/>
    <property type="match status" value="1"/>
</dbReference>
<dbReference type="InterPro" id="IPR041490">
    <property type="entry name" value="KstR2_TetR_C"/>
</dbReference>
<reference evidence="3" key="1">
    <citation type="submission" date="2020-05" db="EMBL/GenBank/DDBJ databases">
        <authorList>
            <person name="Chiriac C."/>
            <person name="Salcher M."/>
            <person name="Ghai R."/>
            <person name="Kavagutti S V."/>
        </authorList>
    </citation>
    <scope>NUCLEOTIDE SEQUENCE</scope>
</reference>
<dbReference type="GO" id="GO:0003677">
    <property type="term" value="F:DNA binding"/>
    <property type="evidence" value="ECO:0007669"/>
    <property type="project" value="UniProtKB-KW"/>
</dbReference>
<dbReference type="PRINTS" id="PR00455">
    <property type="entry name" value="HTHTETR"/>
</dbReference>
<dbReference type="InterPro" id="IPR009057">
    <property type="entry name" value="Homeodomain-like_sf"/>
</dbReference>
<dbReference type="PROSITE" id="PS50977">
    <property type="entry name" value="HTH_TETR_2"/>
    <property type="match status" value="1"/>
</dbReference>
<dbReference type="Pfam" id="PF17932">
    <property type="entry name" value="TetR_C_24"/>
    <property type="match status" value="1"/>
</dbReference>
<dbReference type="SUPFAM" id="SSF46689">
    <property type="entry name" value="Homeodomain-like"/>
    <property type="match status" value="1"/>
</dbReference>
<dbReference type="PANTHER" id="PTHR43479:SF11">
    <property type="entry name" value="ACREF_ENVCD OPERON REPRESSOR-RELATED"/>
    <property type="match status" value="1"/>
</dbReference>
<dbReference type="EMBL" id="CAFAAL010000015">
    <property type="protein sequence ID" value="CAB4795284.1"/>
    <property type="molecule type" value="Genomic_DNA"/>
</dbReference>
<dbReference type="PANTHER" id="PTHR43479">
    <property type="entry name" value="ACREF/ENVCD OPERON REPRESSOR-RELATED"/>
    <property type="match status" value="1"/>
</dbReference>
<sequence length="202" mass="22800">MTDLDDKQVNRRSEILHEAAKIIASKGYASATVRDIADASGILSGSLYHHFDSKDQMLVEILQSMLSDITESYRRIADENRDPRDSVEELIVTGFQALDKWQVEIRILQNDFPYLSEMKKFDFIGAAHSEIESIWTSQLRRGVSDGTFQKNMNVGLAYRIIMGSILSAGRWFVRGRTQTSLEIGRAHAALFLDGLLNSKNKS</sequence>
<dbReference type="Gene3D" id="1.10.357.10">
    <property type="entry name" value="Tetracycline Repressor, domain 2"/>
    <property type="match status" value="1"/>
</dbReference>
<organism evidence="3">
    <name type="scientific">freshwater metagenome</name>
    <dbReference type="NCBI Taxonomy" id="449393"/>
    <lineage>
        <taxon>unclassified sequences</taxon>
        <taxon>metagenomes</taxon>
        <taxon>ecological metagenomes</taxon>
    </lineage>
</organism>
<dbReference type="Pfam" id="PF00440">
    <property type="entry name" value="TetR_N"/>
    <property type="match status" value="1"/>
</dbReference>
<evidence type="ECO:0000256" key="1">
    <source>
        <dbReference type="ARBA" id="ARBA00023125"/>
    </source>
</evidence>
<keyword evidence="1" id="KW-0238">DNA-binding</keyword>
<accession>A0A6J6XI35</accession>
<evidence type="ECO:0000259" key="2">
    <source>
        <dbReference type="PROSITE" id="PS50977"/>
    </source>
</evidence>
<evidence type="ECO:0000313" key="3">
    <source>
        <dbReference type="EMBL" id="CAB4795284.1"/>
    </source>
</evidence>
<dbReference type="AlphaFoldDB" id="A0A6J6XI35"/>
<dbReference type="InterPro" id="IPR001647">
    <property type="entry name" value="HTH_TetR"/>
</dbReference>
<dbReference type="InterPro" id="IPR036271">
    <property type="entry name" value="Tet_transcr_reg_TetR-rel_C_sf"/>
</dbReference>
<name>A0A6J6XI35_9ZZZZ</name>